<evidence type="ECO:0000256" key="1">
    <source>
        <dbReference type="SAM" id="MobiDB-lite"/>
    </source>
</evidence>
<feature type="region of interest" description="Disordered" evidence="1">
    <location>
        <begin position="74"/>
        <end position="102"/>
    </location>
</feature>
<gene>
    <name evidence="2" type="ORF">CRG98_023386</name>
</gene>
<comment type="caution">
    <text evidence="2">The sequence shown here is derived from an EMBL/GenBank/DDBJ whole genome shotgun (WGS) entry which is preliminary data.</text>
</comment>
<sequence>MRSSKAVDVVACTIEMDVQSQMHPGLGKQRSASGPSPRRRGGRWARETMSSVRVPTRGSARHVSVPDFCTLTRRSHRRETDRNGKKGICPLQPKMESNSTRN</sequence>
<evidence type="ECO:0000313" key="3">
    <source>
        <dbReference type="Proteomes" id="UP000233551"/>
    </source>
</evidence>
<evidence type="ECO:0000313" key="2">
    <source>
        <dbReference type="EMBL" id="PKI56191.1"/>
    </source>
</evidence>
<dbReference type="EMBL" id="PGOL01001616">
    <property type="protein sequence ID" value="PKI56191.1"/>
    <property type="molecule type" value="Genomic_DNA"/>
</dbReference>
<accession>A0A2I0JIW0</accession>
<reference evidence="2 3" key="1">
    <citation type="submission" date="2017-11" db="EMBL/GenBank/DDBJ databases">
        <title>De-novo sequencing of pomegranate (Punica granatum L.) genome.</title>
        <authorList>
            <person name="Akparov Z."/>
            <person name="Amiraslanov A."/>
            <person name="Hajiyeva S."/>
            <person name="Abbasov M."/>
            <person name="Kaur K."/>
            <person name="Hamwieh A."/>
            <person name="Solovyev V."/>
            <person name="Salamov A."/>
            <person name="Braich B."/>
            <person name="Kosarev P."/>
            <person name="Mahmoud A."/>
            <person name="Hajiyev E."/>
            <person name="Babayeva S."/>
            <person name="Izzatullayeva V."/>
            <person name="Mammadov A."/>
            <person name="Mammadov A."/>
            <person name="Sharifova S."/>
            <person name="Ojaghi J."/>
            <person name="Eynullazada K."/>
            <person name="Bayramov B."/>
            <person name="Abdulazimova A."/>
            <person name="Shahmuradov I."/>
        </authorList>
    </citation>
    <scope>NUCLEOTIDE SEQUENCE [LARGE SCALE GENOMIC DNA]</scope>
    <source>
        <strain evidence="3">cv. AG2017</strain>
        <tissue evidence="2">Leaf</tissue>
    </source>
</reference>
<dbReference type="Proteomes" id="UP000233551">
    <property type="component" value="Unassembled WGS sequence"/>
</dbReference>
<protein>
    <submittedName>
        <fullName evidence="2">Uncharacterized protein</fullName>
    </submittedName>
</protein>
<keyword evidence="3" id="KW-1185">Reference proteome</keyword>
<feature type="region of interest" description="Disordered" evidence="1">
    <location>
        <begin position="19"/>
        <end position="60"/>
    </location>
</feature>
<proteinExistence type="predicted"/>
<dbReference type="AlphaFoldDB" id="A0A2I0JIW0"/>
<name>A0A2I0JIW0_PUNGR</name>
<organism evidence="2 3">
    <name type="scientific">Punica granatum</name>
    <name type="common">Pomegranate</name>
    <dbReference type="NCBI Taxonomy" id="22663"/>
    <lineage>
        <taxon>Eukaryota</taxon>
        <taxon>Viridiplantae</taxon>
        <taxon>Streptophyta</taxon>
        <taxon>Embryophyta</taxon>
        <taxon>Tracheophyta</taxon>
        <taxon>Spermatophyta</taxon>
        <taxon>Magnoliopsida</taxon>
        <taxon>eudicotyledons</taxon>
        <taxon>Gunneridae</taxon>
        <taxon>Pentapetalae</taxon>
        <taxon>rosids</taxon>
        <taxon>malvids</taxon>
        <taxon>Myrtales</taxon>
        <taxon>Lythraceae</taxon>
        <taxon>Punica</taxon>
    </lineage>
</organism>